<organism evidence="1">
    <name type="scientific">Triticum urartu</name>
    <name type="common">Red wild einkorn</name>
    <name type="synonym">Crithodium urartu</name>
    <dbReference type="NCBI Taxonomy" id="4572"/>
    <lineage>
        <taxon>Eukaryota</taxon>
        <taxon>Viridiplantae</taxon>
        <taxon>Streptophyta</taxon>
        <taxon>Embryophyta</taxon>
        <taxon>Tracheophyta</taxon>
        <taxon>Spermatophyta</taxon>
        <taxon>Magnoliopsida</taxon>
        <taxon>Liliopsida</taxon>
        <taxon>Poales</taxon>
        <taxon>Poaceae</taxon>
        <taxon>BOP clade</taxon>
        <taxon>Pooideae</taxon>
        <taxon>Triticodae</taxon>
        <taxon>Triticeae</taxon>
        <taxon>Triticinae</taxon>
        <taxon>Triticum</taxon>
    </lineage>
</organism>
<sequence length="52" mass="5747">MARSPSLTSAGRPQEITGMQLGIVQNYGNHPNFIFWQSGAANNWEKRHFGGS</sequence>
<proteinExistence type="predicted"/>
<dbReference type="AlphaFoldDB" id="M7ZPU2"/>
<reference evidence="1" key="1">
    <citation type="journal article" date="2013" name="Nature">
        <title>Draft genome of the wheat A-genome progenitor Triticum urartu.</title>
        <authorList>
            <person name="Ling H.Q."/>
            <person name="Zhao S."/>
            <person name="Liu D."/>
            <person name="Wang J."/>
            <person name="Sun H."/>
            <person name="Zhang C."/>
            <person name="Fan H."/>
            <person name="Li D."/>
            <person name="Dong L."/>
            <person name="Tao Y."/>
            <person name="Gao C."/>
            <person name="Wu H."/>
            <person name="Li Y."/>
            <person name="Cui Y."/>
            <person name="Guo X."/>
            <person name="Zheng S."/>
            <person name="Wang B."/>
            <person name="Yu K."/>
            <person name="Liang Q."/>
            <person name="Yang W."/>
            <person name="Lou X."/>
            <person name="Chen J."/>
            <person name="Feng M."/>
            <person name="Jian J."/>
            <person name="Zhang X."/>
            <person name="Luo G."/>
            <person name="Jiang Y."/>
            <person name="Liu J."/>
            <person name="Wang Z."/>
            <person name="Sha Y."/>
            <person name="Zhang B."/>
            <person name="Wu H."/>
            <person name="Tang D."/>
            <person name="Shen Q."/>
            <person name="Xue P."/>
            <person name="Zou S."/>
            <person name="Wang X."/>
            <person name="Liu X."/>
            <person name="Wang F."/>
            <person name="Yang Y."/>
            <person name="An X."/>
            <person name="Dong Z."/>
            <person name="Zhang K."/>
            <person name="Zhang X."/>
            <person name="Luo M.C."/>
            <person name="Dvorak J."/>
            <person name="Tong Y."/>
            <person name="Wang J."/>
            <person name="Yang H."/>
            <person name="Li Z."/>
            <person name="Wang D."/>
            <person name="Zhang A."/>
            <person name="Wang J."/>
        </authorList>
    </citation>
    <scope>NUCLEOTIDE SEQUENCE</scope>
</reference>
<protein>
    <submittedName>
        <fullName evidence="1">Uncharacterized protein</fullName>
    </submittedName>
</protein>
<dbReference type="EMBL" id="KD182887">
    <property type="protein sequence ID" value="EMS54395.1"/>
    <property type="molecule type" value="Genomic_DNA"/>
</dbReference>
<gene>
    <name evidence="1" type="ORF">TRIUR3_14256</name>
</gene>
<name>M7ZPU2_TRIUA</name>
<accession>M7ZPU2</accession>
<evidence type="ECO:0000313" key="1">
    <source>
        <dbReference type="EMBL" id="EMS54395.1"/>
    </source>
</evidence>